<accession>A0ABY4MA92</accession>
<proteinExistence type="predicted"/>
<evidence type="ECO:0000313" key="2">
    <source>
        <dbReference type="Proteomes" id="UP000830115"/>
    </source>
</evidence>
<organism evidence="1 2">
    <name type="scientific">Streptomyces halobius</name>
    <dbReference type="NCBI Taxonomy" id="2879846"/>
    <lineage>
        <taxon>Bacteria</taxon>
        <taxon>Bacillati</taxon>
        <taxon>Actinomycetota</taxon>
        <taxon>Actinomycetes</taxon>
        <taxon>Kitasatosporales</taxon>
        <taxon>Streptomycetaceae</taxon>
        <taxon>Streptomyces</taxon>
    </lineage>
</organism>
<evidence type="ECO:0000313" key="1">
    <source>
        <dbReference type="EMBL" id="UQA93325.1"/>
    </source>
</evidence>
<gene>
    <name evidence="1" type="ORF">K9S39_17055</name>
</gene>
<keyword evidence="2" id="KW-1185">Reference proteome</keyword>
<dbReference type="Proteomes" id="UP000830115">
    <property type="component" value="Chromosome"/>
</dbReference>
<name>A0ABY4MA92_9ACTN</name>
<dbReference type="RefSeq" id="WP_248864201.1">
    <property type="nucleotide sequence ID" value="NZ_CP086322.1"/>
</dbReference>
<dbReference type="EMBL" id="CP086322">
    <property type="protein sequence ID" value="UQA93325.1"/>
    <property type="molecule type" value="Genomic_DNA"/>
</dbReference>
<sequence length="67" mass="7546">MSADHEQPHAPGRRQSLMTLRVYTASPDGAVREERREVHVLASDPVNVYGLAQEWPPCACPRHQGRQ</sequence>
<reference evidence="1" key="1">
    <citation type="submission" date="2021-10" db="EMBL/GenBank/DDBJ databases">
        <title>Streptomyces nigrumlapis sp.nov.,an antimicrobial producing actinobacterium isolated from Black Gobi rocks.</title>
        <authorList>
            <person name="Wen Y."/>
            <person name="Zhang W."/>
            <person name="Liu X.G."/>
        </authorList>
    </citation>
    <scope>NUCLEOTIDE SEQUENCE</scope>
    <source>
        <strain evidence="1">ST13-2-2</strain>
    </source>
</reference>
<protein>
    <submittedName>
        <fullName evidence="1">Uncharacterized protein</fullName>
    </submittedName>
</protein>